<dbReference type="EMBL" id="CACTIH010009145">
    <property type="protein sequence ID" value="CAA3025870.1"/>
    <property type="molecule type" value="Genomic_DNA"/>
</dbReference>
<sequence length="55" mass="6145">HCTGNHGRRGVTTFRTVHSLLTESRARRAPADRTIHPAVIEPEEQSILTQEAVLQ</sequence>
<protein>
    <submittedName>
        <fullName evidence="1">Uncharacterized protein</fullName>
    </submittedName>
</protein>
<gene>
    <name evidence="1" type="ORF">OLEA9_A082069</name>
</gene>
<proteinExistence type="predicted"/>
<name>A0A8S0V7D5_OLEEU</name>
<dbReference type="Proteomes" id="UP000594638">
    <property type="component" value="Unassembled WGS sequence"/>
</dbReference>
<keyword evidence="2" id="KW-1185">Reference proteome</keyword>
<evidence type="ECO:0000313" key="2">
    <source>
        <dbReference type="Proteomes" id="UP000594638"/>
    </source>
</evidence>
<dbReference type="Gramene" id="OE9A082069T1">
    <property type="protein sequence ID" value="OE9A082069C1"/>
    <property type="gene ID" value="OE9A082069"/>
</dbReference>
<dbReference type="AlphaFoldDB" id="A0A8S0V7D5"/>
<evidence type="ECO:0000313" key="1">
    <source>
        <dbReference type="EMBL" id="CAA3025870.1"/>
    </source>
</evidence>
<feature type="non-terminal residue" evidence="1">
    <location>
        <position position="1"/>
    </location>
</feature>
<comment type="caution">
    <text evidence="1">The sequence shown here is derived from an EMBL/GenBank/DDBJ whole genome shotgun (WGS) entry which is preliminary data.</text>
</comment>
<reference evidence="1 2" key="1">
    <citation type="submission" date="2019-12" db="EMBL/GenBank/DDBJ databases">
        <authorList>
            <person name="Alioto T."/>
            <person name="Alioto T."/>
            <person name="Gomez Garrido J."/>
        </authorList>
    </citation>
    <scope>NUCLEOTIDE SEQUENCE [LARGE SCALE GENOMIC DNA]</scope>
</reference>
<organism evidence="1 2">
    <name type="scientific">Olea europaea subsp. europaea</name>
    <dbReference type="NCBI Taxonomy" id="158383"/>
    <lineage>
        <taxon>Eukaryota</taxon>
        <taxon>Viridiplantae</taxon>
        <taxon>Streptophyta</taxon>
        <taxon>Embryophyta</taxon>
        <taxon>Tracheophyta</taxon>
        <taxon>Spermatophyta</taxon>
        <taxon>Magnoliopsida</taxon>
        <taxon>eudicotyledons</taxon>
        <taxon>Gunneridae</taxon>
        <taxon>Pentapetalae</taxon>
        <taxon>asterids</taxon>
        <taxon>lamiids</taxon>
        <taxon>Lamiales</taxon>
        <taxon>Oleaceae</taxon>
        <taxon>Oleeae</taxon>
        <taxon>Olea</taxon>
    </lineage>
</organism>
<accession>A0A8S0V7D5</accession>